<dbReference type="InterPro" id="IPR001929">
    <property type="entry name" value="Germin"/>
</dbReference>
<feature type="chain" id="PRO_5025391865" description="Cupin type-1 domain-containing protein" evidence="6">
    <location>
        <begin position="20"/>
        <end position="263"/>
    </location>
</feature>
<feature type="signal peptide" evidence="6">
    <location>
        <begin position="1"/>
        <end position="19"/>
    </location>
</feature>
<dbReference type="InterPro" id="IPR006045">
    <property type="entry name" value="Cupin_1"/>
</dbReference>
<dbReference type="GeneID" id="54295279"/>
<dbReference type="InterPro" id="IPR014710">
    <property type="entry name" value="RmlC-like_jellyroll"/>
</dbReference>
<dbReference type="PANTHER" id="PTHR31238">
    <property type="entry name" value="GERMIN-LIKE PROTEIN SUBFAMILY 3 MEMBER 3"/>
    <property type="match status" value="1"/>
</dbReference>
<dbReference type="Proteomes" id="UP000799438">
    <property type="component" value="Unassembled WGS sequence"/>
</dbReference>
<organism evidence="8 9">
    <name type="scientific">Aplosporella prunicola CBS 121167</name>
    <dbReference type="NCBI Taxonomy" id="1176127"/>
    <lineage>
        <taxon>Eukaryota</taxon>
        <taxon>Fungi</taxon>
        <taxon>Dikarya</taxon>
        <taxon>Ascomycota</taxon>
        <taxon>Pezizomycotina</taxon>
        <taxon>Dothideomycetes</taxon>
        <taxon>Dothideomycetes incertae sedis</taxon>
        <taxon>Botryosphaeriales</taxon>
        <taxon>Aplosporellaceae</taxon>
        <taxon>Aplosporella</taxon>
    </lineage>
</organism>
<dbReference type="SUPFAM" id="SSF51182">
    <property type="entry name" value="RmlC-like cupins"/>
    <property type="match status" value="1"/>
</dbReference>
<sequence length="263" mass="27714">MSPAFVKIIIAALAAGVTALPQSMNTTSTTSGAAPTATDGNAALIEQLKDAPKAIDRFKKLLTNNGETILSEDELRNTVVFDFNGAQPAAGAKDTGGALKSAQIDTFPILTDLGISTTMGFLSACGLNTPHIHPRASEFLTVVEGELDFGFIVENNLVKSGSTEARGHLSKFNGAVFPMGSIHYQVNPTCQPAVFVASLNSEDPGTSQIAQNFFGLDPDVVNATLGFPKQLDGKDIESFKNQIPVNVALGIEQCLERCSIKKS</sequence>
<dbReference type="Gene3D" id="2.60.120.10">
    <property type="entry name" value="Jelly Rolls"/>
    <property type="match status" value="1"/>
</dbReference>
<feature type="domain" description="Cupin type-1" evidence="7">
    <location>
        <begin position="81"/>
        <end position="237"/>
    </location>
</feature>
<evidence type="ECO:0000256" key="6">
    <source>
        <dbReference type="SAM" id="SignalP"/>
    </source>
</evidence>
<name>A0A6A6BSV1_9PEZI</name>
<evidence type="ECO:0000256" key="1">
    <source>
        <dbReference type="ARBA" id="ARBA00004613"/>
    </source>
</evidence>
<dbReference type="OrthoDB" id="1921208at2759"/>
<keyword evidence="9" id="KW-1185">Reference proteome</keyword>
<evidence type="ECO:0000313" key="9">
    <source>
        <dbReference type="Proteomes" id="UP000799438"/>
    </source>
</evidence>
<keyword evidence="4" id="KW-0479">Metal-binding</keyword>
<dbReference type="Pfam" id="PF00190">
    <property type="entry name" value="Cupin_1"/>
    <property type="match status" value="1"/>
</dbReference>
<evidence type="ECO:0000256" key="2">
    <source>
        <dbReference type="ARBA" id="ARBA00007456"/>
    </source>
</evidence>
<evidence type="ECO:0000256" key="3">
    <source>
        <dbReference type="ARBA" id="ARBA00022525"/>
    </source>
</evidence>
<dbReference type="GO" id="GO:0030145">
    <property type="term" value="F:manganese ion binding"/>
    <property type="evidence" value="ECO:0007669"/>
    <property type="project" value="InterPro"/>
</dbReference>
<dbReference type="CDD" id="cd02241">
    <property type="entry name" value="cupin_OxOx"/>
    <property type="match status" value="1"/>
</dbReference>
<evidence type="ECO:0000256" key="5">
    <source>
        <dbReference type="ARBA" id="ARBA00023211"/>
    </source>
</evidence>
<evidence type="ECO:0000256" key="4">
    <source>
        <dbReference type="ARBA" id="ARBA00022723"/>
    </source>
</evidence>
<proteinExistence type="inferred from homology"/>
<keyword evidence="5" id="KW-0464">Manganese</keyword>
<dbReference type="InterPro" id="IPR011051">
    <property type="entry name" value="RmlC_Cupin_sf"/>
</dbReference>
<evidence type="ECO:0000313" key="8">
    <source>
        <dbReference type="EMBL" id="KAF2147060.1"/>
    </source>
</evidence>
<dbReference type="EMBL" id="ML995474">
    <property type="protein sequence ID" value="KAF2147060.1"/>
    <property type="molecule type" value="Genomic_DNA"/>
</dbReference>
<gene>
    <name evidence="8" type="ORF">K452DRAFT_240196</name>
</gene>
<dbReference type="PRINTS" id="PR00325">
    <property type="entry name" value="GERMIN"/>
</dbReference>
<protein>
    <recommendedName>
        <fullName evidence="7">Cupin type-1 domain-containing protein</fullName>
    </recommendedName>
</protein>
<feature type="non-terminal residue" evidence="8">
    <location>
        <position position="263"/>
    </location>
</feature>
<evidence type="ECO:0000259" key="7">
    <source>
        <dbReference type="SMART" id="SM00835"/>
    </source>
</evidence>
<comment type="subcellular location">
    <subcellularLocation>
        <location evidence="1">Secreted</location>
    </subcellularLocation>
</comment>
<dbReference type="AlphaFoldDB" id="A0A6A6BSV1"/>
<dbReference type="SMART" id="SM00835">
    <property type="entry name" value="Cupin_1"/>
    <property type="match status" value="1"/>
</dbReference>
<keyword evidence="6" id="KW-0732">Signal</keyword>
<accession>A0A6A6BSV1</accession>
<reference evidence="8" key="1">
    <citation type="journal article" date="2020" name="Stud. Mycol.">
        <title>101 Dothideomycetes genomes: a test case for predicting lifestyles and emergence of pathogens.</title>
        <authorList>
            <person name="Haridas S."/>
            <person name="Albert R."/>
            <person name="Binder M."/>
            <person name="Bloem J."/>
            <person name="Labutti K."/>
            <person name="Salamov A."/>
            <person name="Andreopoulos B."/>
            <person name="Baker S."/>
            <person name="Barry K."/>
            <person name="Bills G."/>
            <person name="Bluhm B."/>
            <person name="Cannon C."/>
            <person name="Castanera R."/>
            <person name="Culley D."/>
            <person name="Daum C."/>
            <person name="Ezra D."/>
            <person name="Gonzalez J."/>
            <person name="Henrissat B."/>
            <person name="Kuo A."/>
            <person name="Liang C."/>
            <person name="Lipzen A."/>
            <person name="Lutzoni F."/>
            <person name="Magnuson J."/>
            <person name="Mondo S."/>
            <person name="Nolan M."/>
            <person name="Ohm R."/>
            <person name="Pangilinan J."/>
            <person name="Park H.-J."/>
            <person name="Ramirez L."/>
            <person name="Alfaro M."/>
            <person name="Sun H."/>
            <person name="Tritt A."/>
            <person name="Yoshinaga Y."/>
            <person name="Zwiers L.-H."/>
            <person name="Turgeon B."/>
            <person name="Goodwin S."/>
            <person name="Spatafora J."/>
            <person name="Crous P."/>
            <person name="Grigoriev I."/>
        </authorList>
    </citation>
    <scope>NUCLEOTIDE SEQUENCE</scope>
    <source>
        <strain evidence="8">CBS 121167</strain>
    </source>
</reference>
<comment type="similarity">
    <text evidence="2">Belongs to the germin family.</text>
</comment>
<dbReference type="RefSeq" id="XP_033402768.1">
    <property type="nucleotide sequence ID" value="XM_033537783.1"/>
</dbReference>
<dbReference type="GO" id="GO:0005576">
    <property type="term" value="C:extracellular region"/>
    <property type="evidence" value="ECO:0007669"/>
    <property type="project" value="UniProtKB-SubCell"/>
</dbReference>
<keyword evidence="3" id="KW-0964">Secreted</keyword>